<dbReference type="Pfam" id="PF00990">
    <property type="entry name" value="GGDEF"/>
    <property type="match status" value="1"/>
</dbReference>
<dbReference type="PANTHER" id="PTHR45138:SF9">
    <property type="entry name" value="DIGUANYLATE CYCLASE DGCM-RELATED"/>
    <property type="match status" value="1"/>
</dbReference>
<dbReference type="InterPro" id="IPR029787">
    <property type="entry name" value="Nucleotide_cyclase"/>
</dbReference>
<dbReference type="Gene3D" id="3.30.450.40">
    <property type="match status" value="2"/>
</dbReference>
<dbReference type="NCBIfam" id="TIGR00254">
    <property type="entry name" value="GGDEF"/>
    <property type="match status" value="1"/>
</dbReference>
<comment type="caution">
    <text evidence="3">The sequence shown here is derived from an EMBL/GenBank/DDBJ whole genome shotgun (WGS) entry which is preliminary data.</text>
</comment>
<dbReference type="EMBL" id="JACCBB010000001">
    <property type="protein sequence ID" value="NYD22632.1"/>
    <property type="molecule type" value="Genomic_DNA"/>
</dbReference>
<dbReference type="InterPro" id="IPR013656">
    <property type="entry name" value="PAS_4"/>
</dbReference>
<dbReference type="SUPFAM" id="SSF55781">
    <property type="entry name" value="GAF domain-like"/>
    <property type="match status" value="2"/>
</dbReference>
<dbReference type="Proteomes" id="UP000521922">
    <property type="component" value="Unassembled WGS sequence"/>
</dbReference>
<evidence type="ECO:0000259" key="2">
    <source>
        <dbReference type="PROSITE" id="PS50887"/>
    </source>
</evidence>
<proteinExistence type="predicted"/>
<dbReference type="SUPFAM" id="SSF55785">
    <property type="entry name" value="PYP-like sensor domain (PAS domain)"/>
    <property type="match status" value="1"/>
</dbReference>
<protein>
    <submittedName>
        <fullName evidence="3">Diguanylate cyclase (GGDEF)-like protein</fullName>
    </submittedName>
</protein>
<dbReference type="GO" id="GO:0043709">
    <property type="term" value="P:cell adhesion involved in single-species biofilm formation"/>
    <property type="evidence" value="ECO:0007669"/>
    <property type="project" value="TreeGrafter"/>
</dbReference>
<dbReference type="InterPro" id="IPR035965">
    <property type="entry name" value="PAS-like_dom_sf"/>
</dbReference>
<keyword evidence="4" id="KW-1185">Reference proteome</keyword>
<dbReference type="PROSITE" id="PS50887">
    <property type="entry name" value="GGDEF"/>
    <property type="match status" value="1"/>
</dbReference>
<dbReference type="InterPro" id="IPR003018">
    <property type="entry name" value="GAF"/>
</dbReference>
<name>A0A7Y9DL55_9ACTN</name>
<dbReference type="GO" id="GO:0052621">
    <property type="term" value="F:diguanylate cyclase activity"/>
    <property type="evidence" value="ECO:0007669"/>
    <property type="project" value="TreeGrafter"/>
</dbReference>
<dbReference type="GO" id="GO:0005886">
    <property type="term" value="C:plasma membrane"/>
    <property type="evidence" value="ECO:0007669"/>
    <property type="project" value="TreeGrafter"/>
</dbReference>
<dbReference type="SMART" id="SM00267">
    <property type="entry name" value="GGDEF"/>
    <property type="match status" value="1"/>
</dbReference>
<dbReference type="FunFam" id="3.30.70.270:FF:000001">
    <property type="entry name" value="Diguanylate cyclase domain protein"/>
    <property type="match status" value="1"/>
</dbReference>
<dbReference type="SUPFAM" id="SSF55073">
    <property type="entry name" value="Nucleotide cyclase"/>
    <property type="match status" value="1"/>
</dbReference>
<dbReference type="InterPro" id="IPR043128">
    <property type="entry name" value="Rev_trsase/Diguanyl_cyclase"/>
</dbReference>
<dbReference type="InterPro" id="IPR050469">
    <property type="entry name" value="Diguanylate_Cyclase"/>
</dbReference>
<accession>A0A7Y9DL55</accession>
<evidence type="ECO:0000256" key="1">
    <source>
        <dbReference type="SAM" id="Coils"/>
    </source>
</evidence>
<feature type="coiled-coil region" evidence="1">
    <location>
        <begin position="493"/>
        <end position="520"/>
    </location>
</feature>
<dbReference type="GO" id="GO:1902201">
    <property type="term" value="P:negative regulation of bacterial-type flagellum-dependent cell motility"/>
    <property type="evidence" value="ECO:0007669"/>
    <property type="project" value="TreeGrafter"/>
</dbReference>
<keyword evidence="1" id="KW-0175">Coiled coil</keyword>
<feature type="domain" description="GGDEF" evidence="2">
    <location>
        <begin position="547"/>
        <end position="669"/>
    </location>
</feature>
<dbReference type="Gene3D" id="3.30.70.270">
    <property type="match status" value="1"/>
</dbReference>
<dbReference type="InterPro" id="IPR029016">
    <property type="entry name" value="GAF-like_dom_sf"/>
</dbReference>
<reference evidence="3 4" key="1">
    <citation type="submission" date="2020-07" db="EMBL/GenBank/DDBJ databases">
        <title>Sequencing the genomes of 1000 actinobacteria strains.</title>
        <authorList>
            <person name="Klenk H.-P."/>
        </authorList>
    </citation>
    <scope>NUCLEOTIDE SEQUENCE [LARGE SCALE GENOMIC DNA]</scope>
    <source>
        <strain evidence="3 4">DSM 7487</strain>
    </source>
</reference>
<dbReference type="AlphaFoldDB" id="A0A7Y9DL55"/>
<evidence type="ECO:0000313" key="4">
    <source>
        <dbReference type="Proteomes" id="UP000521922"/>
    </source>
</evidence>
<evidence type="ECO:0000313" key="3">
    <source>
        <dbReference type="EMBL" id="NYD22632.1"/>
    </source>
</evidence>
<dbReference type="InterPro" id="IPR000160">
    <property type="entry name" value="GGDEF_dom"/>
</dbReference>
<dbReference type="Pfam" id="PF08448">
    <property type="entry name" value="PAS_4"/>
    <property type="match status" value="1"/>
</dbReference>
<organism evidence="3 4">
    <name type="scientific">Kineococcus aurantiacus</name>
    <dbReference type="NCBI Taxonomy" id="37633"/>
    <lineage>
        <taxon>Bacteria</taxon>
        <taxon>Bacillati</taxon>
        <taxon>Actinomycetota</taxon>
        <taxon>Actinomycetes</taxon>
        <taxon>Kineosporiales</taxon>
        <taxon>Kineosporiaceae</taxon>
        <taxon>Kineococcus</taxon>
    </lineage>
</organism>
<dbReference type="CDD" id="cd01949">
    <property type="entry name" value="GGDEF"/>
    <property type="match status" value="1"/>
</dbReference>
<dbReference type="PANTHER" id="PTHR45138">
    <property type="entry name" value="REGULATORY COMPONENTS OF SENSORY TRANSDUCTION SYSTEM"/>
    <property type="match status" value="1"/>
</dbReference>
<dbReference type="Gene3D" id="3.30.450.20">
    <property type="entry name" value="PAS domain"/>
    <property type="match status" value="1"/>
</dbReference>
<dbReference type="Pfam" id="PF13185">
    <property type="entry name" value="GAF_2"/>
    <property type="match status" value="1"/>
</dbReference>
<gene>
    <name evidence="3" type="ORF">BJ968_002172</name>
</gene>
<sequence>MDREDWVALAEATVREEAGRVDAAAHVAAPVTTAETARLAALHEYRLLDAPADDELSAVVRAAAAVAGVPHATLNLIDGHRQCQLTAVGFEGGDSPRADSMCALHFEDGELVVVPDASLDERYARNPWVDGRLGAVRFYASAPLLTPDGHALGSLCVFDTAPGRLSEQQADVLRDLAGVLVALFERRRQARRADARTERAGEARELALLAMAESEARWELSEVVAETIDVGLVVVDADGHVRSLNRTARWWHGTGDEPQPHPTYFAADGTTVLDGWDLPWLRALRDGTVEGAEVVLDVPGRPRRVLECSGRAMRRADGSPLGAVVALSDVTRDREREQALAQAHAALAEHSRRVQDLADASRALAAAEDPVDVICGTVRDLTNADAAYLLRPDTDGDVRGLRAVATSGYAAGRVFYPEGEPSLGWTCFASGQPVFVADMASHQGASQRLVASSGVVSGAWHPVVLPGQRAVGVLGVFWRTPVPQLPDHVLPVLQTLSGELAHAAERAELLQRLARAAERDPLTGLANRRRWDQAISTEVARATRGGAPLTLALLDLDHFKTYNDTHGHLGGDDLLREFATAAGGCLREVDTLARWGGEEFVVALPGCSVDDAVAVADRIRAAVPRGQTCTVGVAQWEPGELPADVVARADAALYRGKQQGRDVTVVHRA</sequence>
<dbReference type="Pfam" id="PF01590">
    <property type="entry name" value="GAF"/>
    <property type="match status" value="1"/>
</dbReference>
<dbReference type="RefSeq" id="WP_179751753.1">
    <property type="nucleotide sequence ID" value="NZ_BAAAGN010000018.1"/>
</dbReference>
<dbReference type="SMART" id="SM00065">
    <property type="entry name" value="GAF"/>
    <property type="match status" value="2"/>
</dbReference>